<comment type="similarity">
    <text evidence="1 2">Belongs to the glycosyl hydrolase 31 family.</text>
</comment>
<keyword evidence="5" id="KW-1185">Reference proteome</keyword>
<organism evidence="4 5">
    <name type="scientific">Rhizopus stolonifer</name>
    <name type="common">Rhizopus nigricans</name>
    <dbReference type="NCBI Taxonomy" id="4846"/>
    <lineage>
        <taxon>Eukaryota</taxon>
        <taxon>Fungi</taxon>
        <taxon>Fungi incertae sedis</taxon>
        <taxon>Mucoromycota</taxon>
        <taxon>Mucoromycotina</taxon>
        <taxon>Mucoromycetes</taxon>
        <taxon>Mucorales</taxon>
        <taxon>Mucorineae</taxon>
        <taxon>Rhizopodaceae</taxon>
        <taxon>Rhizopus</taxon>
    </lineage>
</organism>
<protein>
    <recommendedName>
        <fullName evidence="3">Glycoside hydrolase family 31 TIM barrel domain-containing protein</fullName>
    </recommendedName>
</protein>
<dbReference type="Gene3D" id="3.20.20.80">
    <property type="entry name" value="Glycosidases"/>
    <property type="match status" value="1"/>
</dbReference>
<dbReference type="GO" id="GO:0004553">
    <property type="term" value="F:hydrolase activity, hydrolyzing O-glycosyl compounds"/>
    <property type="evidence" value="ECO:0007669"/>
    <property type="project" value="InterPro"/>
</dbReference>
<dbReference type="EMBL" id="PJQM01004352">
    <property type="protein sequence ID" value="RCH84762.1"/>
    <property type="molecule type" value="Genomic_DNA"/>
</dbReference>
<keyword evidence="2" id="KW-0326">Glycosidase</keyword>
<evidence type="ECO:0000256" key="1">
    <source>
        <dbReference type="ARBA" id="ARBA00007806"/>
    </source>
</evidence>
<dbReference type="Proteomes" id="UP000253551">
    <property type="component" value="Unassembled WGS sequence"/>
</dbReference>
<name>A0A367J488_RHIST</name>
<evidence type="ECO:0000259" key="3">
    <source>
        <dbReference type="Pfam" id="PF01055"/>
    </source>
</evidence>
<evidence type="ECO:0000313" key="5">
    <source>
        <dbReference type="Proteomes" id="UP000253551"/>
    </source>
</evidence>
<dbReference type="GO" id="GO:0005975">
    <property type="term" value="P:carbohydrate metabolic process"/>
    <property type="evidence" value="ECO:0007669"/>
    <property type="project" value="InterPro"/>
</dbReference>
<evidence type="ECO:0000256" key="2">
    <source>
        <dbReference type="RuleBase" id="RU361185"/>
    </source>
</evidence>
<reference evidence="4 5" key="1">
    <citation type="journal article" date="2018" name="G3 (Bethesda)">
        <title>Phylogenetic and Phylogenomic Definition of Rhizopus Species.</title>
        <authorList>
            <person name="Gryganskyi A.P."/>
            <person name="Golan J."/>
            <person name="Dolatabadi S."/>
            <person name="Mondo S."/>
            <person name="Robb S."/>
            <person name="Idnurm A."/>
            <person name="Muszewska A."/>
            <person name="Steczkiewicz K."/>
            <person name="Masonjones S."/>
            <person name="Liao H.L."/>
            <person name="Gajdeczka M.T."/>
            <person name="Anike F."/>
            <person name="Vuek A."/>
            <person name="Anishchenko I.M."/>
            <person name="Voigt K."/>
            <person name="de Hoog G.S."/>
            <person name="Smith M.E."/>
            <person name="Heitman J."/>
            <person name="Vilgalys R."/>
            <person name="Stajich J.E."/>
        </authorList>
    </citation>
    <scope>NUCLEOTIDE SEQUENCE [LARGE SCALE GENOMIC DNA]</scope>
    <source>
        <strain evidence="4 5">LSU 92-RS-03</strain>
    </source>
</reference>
<keyword evidence="2" id="KW-0378">Hydrolase</keyword>
<dbReference type="OrthoDB" id="5839090at2759"/>
<dbReference type="InterPro" id="IPR017853">
    <property type="entry name" value="GH"/>
</dbReference>
<accession>A0A367J488</accession>
<evidence type="ECO:0000313" key="4">
    <source>
        <dbReference type="EMBL" id="RCH84762.1"/>
    </source>
</evidence>
<proteinExistence type="inferred from homology"/>
<dbReference type="InterPro" id="IPR000322">
    <property type="entry name" value="Glyco_hydro_31_TIM"/>
</dbReference>
<sequence length="161" mass="18505">MYYAPESGPINHYKIYDPKASSVIHNYTLIIGEPRHPPSRHSFVYLASSIGYAESDDAQKKIEGFSENCKKYEIPCDGIHLSSEYTVSDKETRCVFKWICTHFPGPEGLAKTPKASGIHIFANMKPWFLKENHPVYDQLKQWRCGRNASYIDFTSQVDCEY</sequence>
<comment type="caution">
    <text evidence="4">The sequence shown here is derived from an EMBL/GenBank/DDBJ whole genome shotgun (WGS) entry which is preliminary data.</text>
</comment>
<gene>
    <name evidence="4" type="ORF">CU098_008601</name>
</gene>
<feature type="domain" description="Glycoside hydrolase family 31 TIM barrel" evidence="3">
    <location>
        <begin position="45"/>
        <end position="142"/>
    </location>
</feature>
<dbReference type="Pfam" id="PF01055">
    <property type="entry name" value="Glyco_hydro_31_2nd"/>
    <property type="match status" value="1"/>
</dbReference>
<dbReference type="AlphaFoldDB" id="A0A367J488"/>
<dbReference type="SUPFAM" id="SSF51445">
    <property type="entry name" value="(Trans)glycosidases"/>
    <property type="match status" value="1"/>
</dbReference>